<dbReference type="Gramene" id="LPERR11G08220.1">
    <property type="protein sequence ID" value="LPERR11G08220.1"/>
    <property type="gene ID" value="LPERR11G08220"/>
</dbReference>
<dbReference type="HOGENOM" id="CLU_2162042_0_0_1"/>
<dbReference type="AlphaFoldDB" id="A0A0D9XR54"/>
<protein>
    <submittedName>
        <fullName evidence="2">Uncharacterized protein</fullName>
    </submittedName>
</protein>
<proteinExistence type="predicted"/>
<evidence type="ECO:0000256" key="1">
    <source>
        <dbReference type="SAM" id="MobiDB-lite"/>
    </source>
</evidence>
<evidence type="ECO:0000313" key="2">
    <source>
        <dbReference type="EnsemblPlants" id="LPERR11G08220.1"/>
    </source>
</evidence>
<keyword evidence="3" id="KW-1185">Reference proteome</keyword>
<reference evidence="2 3" key="1">
    <citation type="submission" date="2012-08" db="EMBL/GenBank/DDBJ databases">
        <title>Oryza genome evolution.</title>
        <authorList>
            <person name="Wing R.A."/>
        </authorList>
    </citation>
    <scope>NUCLEOTIDE SEQUENCE</scope>
</reference>
<accession>A0A0D9XR54</accession>
<name>A0A0D9XR54_9ORYZ</name>
<sequence>MCNAASSPCQRRIRRPPCSRHCPDDDHKRRERTLLKPLPSLRSIAGGMRPRSPRRRHRADPPRSAPLGVGVREIRSVEVEKIEDREDAHRGRIHAGGEEASEEAWRKQTTP</sequence>
<reference evidence="2" key="3">
    <citation type="submission" date="2015-04" db="UniProtKB">
        <authorList>
            <consortium name="EnsemblPlants"/>
        </authorList>
    </citation>
    <scope>IDENTIFICATION</scope>
</reference>
<dbReference type="Proteomes" id="UP000032180">
    <property type="component" value="Chromosome 11"/>
</dbReference>
<reference evidence="3" key="2">
    <citation type="submission" date="2013-12" db="EMBL/GenBank/DDBJ databases">
        <authorList>
            <person name="Yu Y."/>
            <person name="Lee S."/>
            <person name="de Baynast K."/>
            <person name="Wissotski M."/>
            <person name="Liu L."/>
            <person name="Talag J."/>
            <person name="Goicoechea J."/>
            <person name="Angelova A."/>
            <person name="Jetty R."/>
            <person name="Kudrna D."/>
            <person name="Golser W."/>
            <person name="Rivera L."/>
            <person name="Zhang J."/>
            <person name="Wing R."/>
        </authorList>
    </citation>
    <scope>NUCLEOTIDE SEQUENCE</scope>
</reference>
<evidence type="ECO:0000313" key="3">
    <source>
        <dbReference type="Proteomes" id="UP000032180"/>
    </source>
</evidence>
<dbReference type="EnsemblPlants" id="LPERR11G08220.1">
    <property type="protein sequence ID" value="LPERR11G08220.1"/>
    <property type="gene ID" value="LPERR11G08220"/>
</dbReference>
<feature type="region of interest" description="Disordered" evidence="1">
    <location>
        <begin position="1"/>
        <end position="111"/>
    </location>
</feature>
<feature type="compositionally biased region" description="Basic and acidic residues" evidence="1">
    <location>
        <begin position="21"/>
        <end position="34"/>
    </location>
</feature>
<organism evidence="2 3">
    <name type="scientific">Leersia perrieri</name>
    <dbReference type="NCBI Taxonomy" id="77586"/>
    <lineage>
        <taxon>Eukaryota</taxon>
        <taxon>Viridiplantae</taxon>
        <taxon>Streptophyta</taxon>
        <taxon>Embryophyta</taxon>
        <taxon>Tracheophyta</taxon>
        <taxon>Spermatophyta</taxon>
        <taxon>Magnoliopsida</taxon>
        <taxon>Liliopsida</taxon>
        <taxon>Poales</taxon>
        <taxon>Poaceae</taxon>
        <taxon>BOP clade</taxon>
        <taxon>Oryzoideae</taxon>
        <taxon>Oryzeae</taxon>
        <taxon>Oryzinae</taxon>
        <taxon>Leersia</taxon>
    </lineage>
</organism>
<feature type="compositionally biased region" description="Basic and acidic residues" evidence="1">
    <location>
        <begin position="72"/>
        <end position="90"/>
    </location>
</feature>